<dbReference type="InterPro" id="IPR004463">
    <property type="entry name" value="UDP-acyl_GlcNac_deAcase"/>
</dbReference>
<dbReference type="NCBIfam" id="TIGR01750">
    <property type="entry name" value="fabZ"/>
    <property type="match status" value="1"/>
</dbReference>
<evidence type="ECO:0000256" key="10">
    <source>
        <dbReference type="ARBA" id="ARBA00022833"/>
    </source>
</evidence>
<comment type="catalytic activity">
    <reaction evidence="16">
        <text>a (3R)-hydroxyacyl-[ACP] = a (2E)-enoyl-[ACP] + H2O</text>
        <dbReference type="Rhea" id="RHEA:13097"/>
        <dbReference type="Rhea" id="RHEA-COMP:9925"/>
        <dbReference type="Rhea" id="RHEA-COMP:9945"/>
        <dbReference type="ChEBI" id="CHEBI:15377"/>
        <dbReference type="ChEBI" id="CHEBI:78784"/>
        <dbReference type="ChEBI" id="CHEBI:78827"/>
        <dbReference type="EC" id="4.2.1.59"/>
    </reaction>
</comment>
<feature type="binding site" evidence="15">
    <location>
        <position position="250"/>
    </location>
    <ligand>
        <name>Zn(2+)</name>
        <dbReference type="ChEBI" id="CHEBI:29105"/>
    </ligand>
</feature>
<dbReference type="AlphaFoldDB" id="A0AAT9FPF9"/>
<name>A0AAT9FPF9_9BACT</name>
<dbReference type="GO" id="GO:0019171">
    <property type="term" value="F:(3R)-hydroxyacyl-[acyl-carrier-protein] dehydratase activity"/>
    <property type="evidence" value="ECO:0007669"/>
    <property type="project" value="UniProtKB-EC"/>
</dbReference>
<dbReference type="InterPro" id="IPR010084">
    <property type="entry name" value="FabZ"/>
</dbReference>
<dbReference type="CDD" id="cd01288">
    <property type="entry name" value="FabZ"/>
    <property type="match status" value="1"/>
</dbReference>
<reference evidence="17" key="1">
    <citation type="submission" date="2024-07" db="EMBL/GenBank/DDBJ databases">
        <title>Complete genome sequence of Verrucomicrobiaceae bacterium NT6N.</title>
        <authorList>
            <person name="Huang C."/>
            <person name="Takami H."/>
            <person name="Hamasaki K."/>
        </authorList>
    </citation>
    <scope>NUCLEOTIDE SEQUENCE</scope>
    <source>
        <strain evidence="17">NT6N</strain>
    </source>
</reference>
<dbReference type="EC" id="4.2.1.59" evidence="16"/>
<dbReference type="PANTHER" id="PTHR33694">
    <property type="entry name" value="UDP-3-O-ACYL-N-ACETYLGLUCOSAMINE DEACETYLASE 1, MITOCHONDRIAL-RELATED"/>
    <property type="match status" value="1"/>
</dbReference>
<dbReference type="InterPro" id="IPR020568">
    <property type="entry name" value="Ribosomal_Su5_D2-typ_SF"/>
</dbReference>
<dbReference type="GO" id="GO:0016020">
    <property type="term" value="C:membrane"/>
    <property type="evidence" value="ECO:0007669"/>
    <property type="project" value="GOC"/>
</dbReference>
<dbReference type="Pfam" id="PF03331">
    <property type="entry name" value="LpxC"/>
    <property type="match status" value="1"/>
</dbReference>
<gene>
    <name evidence="16" type="primary">fabZ</name>
    <name evidence="15" type="synonym">lpxC</name>
    <name evidence="17" type="ORF">NT6N_29090</name>
</gene>
<dbReference type="GO" id="GO:0103117">
    <property type="term" value="F:UDP-3-O-acyl-N-acetylglucosamine deacetylase activity"/>
    <property type="evidence" value="ECO:0007669"/>
    <property type="project" value="UniProtKB-UniRule"/>
</dbReference>
<dbReference type="InterPro" id="IPR011334">
    <property type="entry name" value="UDP-acyl_GlcNac_deAcase_C"/>
</dbReference>
<accession>A0AAT9FPF9</accession>
<comment type="pathway">
    <text evidence="4 15">Glycolipid biosynthesis; lipid IV(A) biosynthesis; lipid IV(A) from (3R)-3-hydroxytetradecanoyl-[acyl-carrier-protein] and UDP-N-acetyl-alpha-D-glucosamine: step 2/6.</text>
</comment>
<evidence type="ECO:0000256" key="8">
    <source>
        <dbReference type="ARBA" id="ARBA00022723"/>
    </source>
</evidence>
<comment type="cofactor">
    <cofactor evidence="1 15">
        <name>Zn(2+)</name>
        <dbReference type="ChEBI" id="CHEBI:29105"/>
    </cofactor>
</comment>
<keyword evidence="11 15" id="KW-0443">Lipid metabolism</keyword>
<comment type="catalytic activity">
    <reaction evidence="13 15">
        <text>a UDP-3-O-[(3R)-3-hydroxyacyl]-N-acetyl-alpha-D-glucosamine + H2O = a UDP-3-O-[(3R)-3-hydroxyacyl]-alpha-D-glucosamine + acetate</text>
        <dbReference type="Rhea" id="RHEA:67816"/>
        <dbReference type="ChEBI" id="CHEBI:15377"/>
        <dbReference type="ChEBI" id="CHEBI:30089"/>
        <dbReference type="ChEBI" id="CHEBI:137740"/>
        <dbReference type="ChEBI" id="CHEBI:173225"/>
        <dbReference type="EC" id="3.5.1.108"/>
    </reaction>
</comment>
<evidence type="ECO:0000256" key="15">
    <source>
        <dbReference type="HAMAP-Rule" id="MF_00388"/>
    </source>
</evidence>
<keyword evidence="6 15" id="KW-0444">Lipid biosynthesis</keyword>
<dbReference type="Gene3D" id="3.10.129.10">
    <property type="entry name" value="Hotdog Thioesterase"/>
    <property type="match status" value="1"/>
</dbReference>
<keyword evidence="12 16" id="KW-0456">Lyase</keyword>
<keyword evidence="7 15" id="KW-0441">Lipid A biosynthesis</keyword>
<dbReference type="GO" id="GO:0005737">
    <property type="term" value="C:cytoplasm"/>
    <property type="evidence" value="ECO:0007669"/>
    <property type="project" value="UniProtKB-SubCell"/>
</dbReference>
<evidence type="ECO:0000256" key="9">
    <source>
        <dbReference type="ARBA" id="ARBA00022801"/>
    </source>
</evidence>
<feature type="active site" description="Proton donor" evidence="15">
    <location>
        <position position="277"/>
    </location>
</feature>
<sequence length="450" mass="49769">MLVIITPLAYEIRMSAEMEHTVASAATLEGTSLHTGEKVSLTVKPAPAGHGFKFRRVDLDDQPFIDADVDKVQTVERATTLAEGSVKVHTVEHILSALCGMGVDNAIIEMDANEPPIGDGSSAPYVELIKQAGIEQQDKPRKVYEIREPIHLETKNGSLITIVPDKKFRVSVTNVGPDGRFTQFFSSEVTPELYQSEIAPARTFVYYEDVKPLLDKGLIKGGSLENAVVVRGEEVMSKEPMRYTNEFARHKALDLIGDLMLSGKRIMGHVICVKPGHGPNTEMASTLKREYMRMRTMVPPITIPEGEAVLDVNDVMKILPHRYPFLMVDRVVDFEGDNKCTGVKNVTINEPFFQGHFPGHPVMPGVLQVEAMAQVASILMLRKPENQGKIGYFMSVDKVKWRKPVLPGDTLFIEAEILKIRRSIGSAVCRCIVNGEVVSSGELKFALIDS</sequence>
<evidence type="ECO:0000256" key="5">
    <source>
        <dbReference type="ARBA" id="ARBA00022490"/>
    </source>
</evidence>
<evidence type="ECO:0000256" key="11">
    <source>
        <dbReference type="ARBA" id="ARBA00023098"/>
    </source>
</evidence>
<evidence type="ECO:0000256" key="13">
    <source>
        <dbReference type="ARBA" id="ARBA00024535"/>
    </source>
</evidence>
<dbReference type="NCBIfam" id="NF000582">
    <property type="entry name" value="PRK00006.1"/>
    <property type="match status" value="1"/>
</dbReference>
<dbReference type="GO" id="GO:0009245">
    <property type="term" value="P:lipid A biosynthetic process"/>
    <property type="evidence" value="ECO:0007669"/>
    <property type="project" value="UniProtKB-UniRule"/>
</dbReference>
<keyword evidence="10 15" id="KW-0862">Zinc</keyword>
<protein>
    <recommendedName>
        <fullName evidence="15 16">Multifunctional fusion protein</fullName>
    </recommendedName>
    <domain>
        <recommendedName>
            <fullName evidence="16">3-hydroxyacyl-[acyl-carrier-protein] dehydratase FabZ</fullName>
            <ecNumber evidence="16">4.2.1.59</ecNumber>
        </recommendedName>
        <alternativeName>
            <fullName evidence="16">(3R)-hydroxymyristoyl-[acyl-carrier-protein] dehydratase</fullName>
        </alternativeName>
        <alternativeName>
            <fullName evidence="16">Beta-hydroxyacyl-ACP dehydratase</fullName>
            <shortName evidence="16">(3R)-hydroxymyristoyl-ACP dehydrase</shortName>
        </alternativeName>
    </domain>
    <domain>
        <recommendedName>
            <fullName evidence="15">UDP-3-O-acyl-N-acetylglucosamine deacetylase</fullName>
            <shortName evidence="15">UDP-3-O-acyl-GlcNAc deacetylase</shortName>
            <ecNumber evidence="15">3.5.1.108</ecNumber>
        </recommendedName>
        <alternativeName>
            <fullName evidence="15">UDP-3-O-[R-3-hydroxymyristoyl]-N-acetylglucosamine deacetylase</fullName>
        </alternativeName>
    </domain>
</protein>
<dbReference type="InterPro" id="IPR013114">
    <property type="entry name" value="FabA_FabZ"/>
</dbReference>
<feature type="binding site" evidence="15">
    <location>
        <position position="93"/>
    </location>
    <ligand>
        <name>Zn(2+)</name>
        <dbReference type="ChEBI" id="CHEBI:29105"/>
    </ligand>
</feature>
<evidence type="ECO:0000256" key="14">
    <source>
        <dbReference type="ARBA" id="ARBA00025049"/>
    </source>
</evidence>
<dbReference type="HAMAP" id="MF_00388">
    <property type="entry name" value="LpxC"/>
    <property type="match status" value="1"/>
</dbReference>
<comment type="similarity">
    <text evidence="15">Belongs to the LpxC family.</text>
</comment>
<evidence type="ECO:0000256" key="3">
    <source>
        <dbReference type="ARBA" id="ARBA00004496"/>
    </source>
</evidence>
<organism evidence="17">
    <name type="scientific">Oceaniferula spumae</name>
    <dbReference type="NCBI Taxonomy" id="2979115"/>
    <lineage>
        <taxon>Bacteria</taxon>
        <taxon>Pseudomonadati</taxon>
        <taxon>Verrucomicrobiota</taxon>
        <taxon>Verrucomicrobiia</taxon>
        <taxon>Verrucomicrobiales</taxon>
        <taxon>Verrucomicrobiaceae</taxon>
        <taxon>Oceaniferula</taxon>
    </lineage>
</organism>
<comment type="function">
    <text evidence="2 15">Catalyzes the hydrolysis of UDP-3-O-myristoyl-N-acetylglucosamine to form UDP-3-O-myristoylglucosamine and acetate, the committed step in lipid A biosynthesis.</text>
</comment>
<dbReference type="HAMAP" id="MF_00406">
    <property type="entry name" value="FabZ"/>
    <property type="match status" value="1"/>
</dbReference>
<evidence type="ECO:0000256" key="4">
    <source>
        <dbReference type="ARBA" id="ARBA00005002"/>
    </source>
</evidence>
<comment type="subcellular location">
    <subcellularLocation>
        <location evidence="3 16">Cytoplasm</location>
    </subcellularLocation>
</comment>
<dbReference type="KEGG" id="osu:NT6N_29090"/>
<keyword evidence="8 15" id="KW-0479">Metal-binding</keyword>
<dbReference type="InterPro" id="IPR029069">
    <property type="entry name" value="HotDog_dom_sf"/>
</dbReference>
<dbReference type="InterPro" id="IPR015870">
    <property type="entry name" value="UDP-acyl_N-AcGlcN_deAcase_N"/>
</dbReference>
<dbReference type="NCBIfam" id="TIGR00325">
    <property type="entry name" value="lpxC"/>
    <property type="match status" value="1"/>
</dbReference>
<dbReference type="FunFam" id="3.10.129.10:FF:000001">
    <property type="entry name" value="3-hydroxyacyl-[acyl-carrier-protein] dehydratase FabZ"/>
    <property type="match status" value="1"/>
</dbReference>
<feature type="binding site" evidence="15">
    <location>
        <position position="254"/>
    </location>
    <ligand>
        <name>Zn(2+)</name>
        <dbReference type="ChEBI" id="CHEBI:29105"/>
    </ligand>
</feature>
<dbReference type="GO" id="GO:0006633">
    <property type="term" value="P:fatty acid biosynthetic process"/>
    <property type="evidence" value="ECO:0007669"/>
    <property type="project" value="UniProtKB-UniRule"/>
</dbReference>
<dbReference type="EMBL" id="AP026866">
    <property type="protein sequence ID" value="BDS07869.1"/>
    <property type="molecule type" value="Genomic_DNA"/>
</dbReference>
<comment type="similarity">
    <text evidence="16">Belongs to the thioester dehydratase family. FabZ subfamily.</text>
</comment>
<evidence type="ECO:0000256" key="16">
    <source>
        <dbReference type="HAMAP-Rule" id="MF_00406"/>
    </source>
</evidence>
<dbReference type="SUPFAM" id="SSF54637">
    <property type="entry name" value="Thioesterase/thiol ester dehydrase-isomerase"/>
    <property type="match status" value="1"/>
</dbReference>
<dbReference type="Gene3D" id="3.30.230.20">
    <property type="entry name" value="lpxc deacetylase, domain 1"/>
    <property type="match status" value="1"/>
</dbReference>
<evidence type="ECO:0000313" key="17">
    <source>
        <dbReference type="EMBL" id="BDS07869.1"/>
    </source>
</evidence>
<dbReference type="Gene3D" id="3.30.1700.10">
    <property type="entry name" value="lpxc deacetylase, domain 2"/>
    <property type="match status" value="1"/>
</dbReference>
<dbReference type="Pfam" id="PF07977">
    <property type="entry name" value="FabA"/>
    <property type="match status" value="1"/>
</dbReference>
<dbReference type="GO" id="GO:0046872">
    <property type="term" value="F:metal ion binding"/>
    <property type="evidence" value="ECO:0007669"/>
    <property type="project" value="UniProtKB-KW"/>
</dbReference>
<feature type="active site" evidence="16">
    <location>
        <position position="356"/>
    </location>
</feature>
<evidence type="ECO:0000256" key="6">
    <source>
        <dbReference type="ARBA" id="ARBA00022516"/>
    </source>
</evidence>
<dbReference type="PANTHER" id="PTHR33694:SF1">
    <property type="entry name" value="UDP-3-O-ACYL-N-ACETYLGLUCOSAMINE DEACETYLASE 1, MITOCHONDRIAL-RELATED"/>
    <property type="match status" value="1"/>
</dbReference>
<dbReference type="EC" id="3.5.1.108" evidence="15"/>
<keyword evidence="5 16" id="KW-0963">Cytoplasm</keyword>
<comment type="function">
    <text evidence="14 16">Involved in unsaturated fatty acids biosynthesis. Catalyzes the dehydration of short chain beta-hydroxyacyl-ACPs and long chain saturated and unsaturated beta-hydroxyacyl-ACPs.</text>
</comment>
<evidence type="ECO:0000256" key="1">
    <source>
        <dbReference type="ARBA" id="ARBA00001947"/>
    </source>
</evidence>
<dbReference type="NCBIfam" id="NF009667">
    <property type="entry name" value="PRK13188.1"/>
    <property type="match status" value="1"/>
</dbReference>
<dbReference type="SUPFAM" id="SSF54211">
    <property type="entry name" value="Ribosomal protein S5 domain 2-like"/>
    <property type="match status" value="2"/>
</dbReference>
<keyword evidence="9 15" id="KW-0378">Hydrolase</keyword>
<evidence type="ECO:0000256" key="2">
    <source>
        <dbReference type="ARBA" id="ARBA00002923"/>
    </source>
</evidence>
<proteinExistence type="inferred from homology"/>
<evidence type="ECO:0000256" key="12">
    <source>
        <dbReference type="ARBA" id="ARBA00023239"/>
    </source>
</evidence>
<evidence type="ECO:0000256" key="7">
    <source>
        <dbReference type="ARBA" id="ARBA00022556"/>
    </source>
</evidence>